<dbReference type="GO" id="GO:0007021">
    <property type="term" value="P:tubulin complex assembly"/>
    <property type="evidence" value="ECO:0007669"/>
    <property type="project" value="InterPro"/>
</dbReference>
<dbReference type="SUPFAM" id="SSF54236">
    <property type="entry name" value="Ubiquitin-like"/>
    <property type="match status" value="1"/>
</dbReference>
<evidence type="ECO:0000259" key="1">
    <source>
        <dbReference type="PROSITE" id="PS50053"/>
    </source>
</evidence>
<feature type="domain" description="Ubiquitin-like" evidence="1">
    <location>
        <begin position="7"/>
        <end position="50"/>
    </location>
</feature>
<name>A0A8H3FWE3_9LECA</name>
<proteinExistence type="predicted"/>
<sequence length="156" mass="17329">MQSARDIPLIITSAASSSERRITPSWTIAQLKAKLEPVTGIPPSLQRLLLRLPNQPERAVEAADEATAQVGQWQLVDYAELHVVSLNPQASNSIPSDPSGVPKYTMSAETYEALPSTVLAYKKNHHIGRFDPNVTQIQQQKIQEAWQEIDSKSEWS</sequence>
<protein>
    <recommendedName>
        <fullName evidence="1">Ubiquitin-like domain-containing protein</fullName>
    </recommendedName>
</protein>
<dbReference type="AlphaFoldDB" id="A0A8H3FWE3"/>
<gene>
    <name evidence="2" type="ORF">HETSPECPRED_008672</name>
</gene>
<organism evidence="2 3">
    <name type="scientific">Heterodermia speciosa</name>
    <dbReference type="NCBI Taxonomy" id="116794"/>
    <lineage>
        <taxon>Eukaryota</taxon>
        <taxon>Fungi</taxon>
        <taxon>Dikarya</taxon>
        <taxon>Ascomycota</taxon>
        <taxon>Pezizomycotina</taxon>
        <taxon>Lecanoromycetes</taxon>
        <taxon>OSLEUM clade</taxon>
        <taxon>Lecanoromycetidae</taxon>
        <taxon>Caliciales</taxon>
        <taxon>Physciaceae</taxon>
        <taxon>Heterodermia</taxon>
    </lineage>
</organism>
<dbReference type="Proteomes" id="UP000664521">
    <property type="component" value="Unassembled WGS sequence"/>
</dbReference>
<comment type="caution">
    <text evidence="2">The sequence shown here is derived from an EMBL/GenBank/DDBJ whole genome shotgun (WGS) entry which is preliminary data.</text>
</comment>
<reference evidence="2" key="1">
    <citation type="submission" date="2021-03" db="EMBL/GenBank/DDBJ databases">
        <authorList>
            <person name="Tagirdzhanova G."/>
        </authorList>
    </citation>
    <scope>NUCLEOTIDE SEQUENCE</scope>
</reference>
<dbReference type="Pfam" id="PF14560">
    <property type="entry name" value="Ubiquitin_2"/>
    <property type="match status" value="1"/>
</dbReference>
<dbReference type="CDD" id="cd01789">
    <property type="entry name" value="Ubl_TBCB"/>
    <property type="match status" value="1"/>
</dbReference>
<dbReference type="GO" id="GO:0043014">
    <property type="term" value="F:alpha-tubulin binding"/>
    <property type="evidence" value="ECO:0007669"/>
    <property type="project" value="InterPro"/>
</dbReference>
<dbReference type="InterPro" id="IPR045172">
    <property type="entry name" value="TBCB_Ubl"/>
</dbReference>
<accession>A0A8H3FWE3</accession>
<evidence type="ECO:0000313" key="2">
    <source>
        <dbReference type="EMBL" id="CAF9933506.1"/>
    </source>
</evidence>
<dbReference type="OrthoDB" id="5295208at2759"/>
<dbReference type="InterPro" id="IPR000626">
    <property type="entry name" value="Ubiquitin-like_dom"/>
</dbReference>
<dbReference type="GO" id="GO:0007023">
    <property type="term" value="P:post-chaperonin tubulin folding pathway"/>
    <property type="evidence" value="ECO:0007669"/>
    <property type="project" value="InterPro"/>
</dbReference>
<dbReference type="InterPro" id="IPR029071">
    <property type="entry name" value="Ubiquitin-like_domsf"/>
</dbReference>
<evidence type="ECO:0000313" key="3">
    <source>
        <dbReference type="Proteomes" id="UP000664521"/>
    </source>
</evidence>
<keyword evidence="3" id="KW-1185">Reference proteome</keyword>
<dbReference type="Gene3D" id="3.10.20.90">
    <property type="entry name" value="Phosphatidylinositol 3-kinase Catalytic Subunit, Chain A, domain 1"/>
    <property type="match status" value="1"/>
</dbReference>
<dbReference type="EMBL" id="CAJPDS010000068">
    <property type="protein sequence ID" value="CAF9933506.1"/>
    <property type="molecule type" value="Genomic_DNA"/>
</dbReference>
<dbReference type="PROSITE" id="PS50053">
    <property type="entry name" value="UBIQUITIN_2"/>
    <property type="match status" value="1"/>
</dbReference>